<reference evidence="3 4" key="1">
    <citation type="submission" date="2022-01" db="EMBL/GenBank/DDBJ databases">
        <authorList>
            <person name="Huang Y."/>
        </authorList>
    </citation>
    <scope>NUCLEOTIDE SEQUENCE [LARGE SCALE GENOMIC DNA]</scope>
    <source>
        <strain evidence="3 4">HY366</strain>
    </source>
</reference>
<feature type="region of interest" description="Disordered" evidence="1">
    <location>
        <begin position="457"/>
        <end position="486"/>
    </location>
</feature>
<gene>
    <name evidence="3" type="ORF">L5G33_10575</name>
</gene>
<evidence type="ECO:0000259" key="2">
    <source>
        <dbReference type="Pfam" id="PF08486"/>
    </source>
</evidence>
<dbReference type="InterPro" id="IPR013486">
    <property type="entry name" value="SpoIID/LytB"/>
</dbReference>
<dbReference type="NCBIfam" id="TIGR02669">
    <property type="entry name" value="SpoIID_LytB"/>
    <property type="match status" value="1"/>
</dbReference>
<feature type="domain" description="Sporulation stage II protein D amidase enhancer LytB N-terminal" evidence="2">
    <location>
        <begin position="190"/>
        <end position="273"/>
    </location>
</feature>
<evidence type="ECO:0000313" key="3">
    <source>
        <dbReference type="EMBL" id="MCF8588902.1"/>
    </source>
</evidence>
<dbReference type="RefSeq" id="WP_236998127.1">
    <property type="nucleotide sequence ID" value="NZ_JAKKOR010000007.1"/>
</dbReference>
<accession>A0ABS9ITL0</accession>
<organism evidence="3 4">
    <name type="scientific">Gordonia liuliyuniae</name>
    <dbReference type="NCBI Taxonomy" id="2911517"/>
    <lineage>
        <taxon>Bacteria</taxon>
        <taxon>Bacillati</taxon>
        <taxon>Actinomycetota</taxon>
        <taxon>Actinomycetes</taxon>
        <taxon>Mycobacteriales</taxon>
        <taxon>Gordoniaceae</taxon>
        <taxon>Gordonia</taxon>
    </lineage>
</organism>
<keyword evidence="4" id="KW-1185">Reference proteome</keyword>
<dbReference type="EMBL" id="JAKKOR010000007">
    <property type="protein sequence ID" value="MCF8588902.1"/>
    <property type="molecule type" value="Genomic_DNA"/>
</dbReference>
<dbReference type="Proteomes" id="UP001200110">
    <property type="component" value="Unassembled WGS sequence"/>
</dbReference>
<evidence type="ECO:0000256" key="1">
    <source>
        <dbReference type="SAM" id="MobiDB-lite"/>
    </source>
</evidence>
<dbReference type="InterPro" id="IPR013693">
    <property type="entry name" value="SpoIID/LytB_N"/>
</dbReference>
<name>A0ABS9ITL0_9ACTN</name>
<dbReference type="Pfam" id="PF08486">
    <property type="entry name" value="SpoIID"/>
    <property type="match status" value="1"/>
</dbReference>
<protein>
    <submittedName>
        <fullName evidence="3">SpoIID/LytB domain-containing protein</fullName>
    </submittedName>
</protein>
<comment type="caution">
    <text evidence="3">The sequence shown here is derived from an EMBL/GenBank/DDBJ whole genome shotgun (WGS) entry which is preliminary data.</text>
</comment>
<proteinExistence type="predicted"/>
<evidence type="ECO:0000313" key="4">
    <source>
        <dbReference type="Proteomes" id="UP001200110"/>
    </source>
</evidence>
<sequence>MPNVRPSRAKKRSLTFAALGLAPALVVGGLVVGGTDILNDDVGLAADSPITLTGHGHGHGRGLGQWGAYGYAKKGWSADQILRHYYGNTTAGKVSKPDVTVSLSEKKSVSVHAAAGMRVGGQTVAPGQAVRLSGGNAAITQGCGGAVVKTVKAAQVDPINTAPNRPANELLTFCSGDEAYRGSIGVDSSGVVNKLHVDDYVKGVIPKESMPSWGDSGGFEALKAQAVAARSYVVAGLEQGRKMDNTQQSQMYHGAGGEDPRTSRAADATAGQIRLLNGKPALTEFSASTGGYTAGGLFPAVVDAGDSISPTHNWTATVSAASIASAFGVGGLKSFEVSEANGLGDGSGRVVKVRVVGTDRTVEATGDQARTKLQLKSDWFAVQGQKSMPKIVKPQVGPESPGGGGLLDLGPLGDVLNKVVPGLSALGMPDDLDGIANKVQPLIQKLIEEGTKALNQKAASLDRPVNRERSDNSQGSTGTVSAPELLTDGRGMQGLVQVLQNGVLYFSPMTGAHALFGDALTDYLDKGGLDKLGFPTADALR</sequence>